<dbReference type="PANTHER" id="PTHR38839:SF6">
    <property type="entry name" value="TRANSCRIPTIONAL REGULATOR WHIB1"/>
    <property type="match status" value="1"/>
</dbReference>
<comment type="subcellular location">
    <subcellularLocation>
        <location evidence="1 11">Cytoplasm</location>
    </subcellularLocation>
</comment>
<feature type="binding site" evidence="11">
    <location>
        <position position="52"/>
    </location>
    <ligand>
        <name>[4Fe-4S] cluster</name>
        <dbReference type="ChEBI" id="CHEBI:49883"/>
    </ligand>
</feature>
<gene>
    <name evidence="11" type="primary">whiB</name>
    <name evidence="13" type="ordered locus">Tcur_0266</name>
</gene>
<evidence type="ECO:0000256" key="7">
    <source>
        <dbReference type="ARBA" id="ARBA00023015"/>
    </source>
</evidence>
<protein>
    <recommendedName>
        <fullName evidence="11">Transcriptional regulator WhiB</fullName>
    </recommendedName>
</protein>
<dbReference type="GO" id="GO:0046872">
    <property type="term" value="F:metal ion binding"/>
    <property type="evidence" value="ECO:0007669"/>
    <property type="project" value="UniProtKB-KW"/>
</dbReference>
<comment type="function">
    <text evidence="11">Acts as a transcriptional regulator. Probably redox-responsive. The apo- but not holo-form probably binds DNA.</text>
</comment>
<dbReference type="GO" id="GO:0045454">
    <property type="term" value="P:cell redox homeostasis"/>
    <property type="evidence" value="ECO:0007669"/>
    <property type="project" value="TreeGrafter"/>
</dbReference>
<keyword evidence="8 11" id="KW-0238">DNA-binding</keyword>
<feature type="domain" description="4Fe-4S Wbl-type" evidence="12">
    <location>
        <begin position="13"/>
        <end position="76"/>
    </location>
</feature>
<name>D1A1E8_THECD</name>
<keyword evidence="9 11" id="KW-1015">Disulfide bond</keyword>
<proteinExistence type="inferred from homology"/>
<keyword evidence="10 11" id="KW-0804">Transcription</keyword>
<dbReference type="HOGENOM" id="CLU_106245_6_2_11"/>
<dbReference type="PANTHER" id="PTHR38839">
    <property type="entry name" value="TRANSCRIPTIONAL REGULATOR WHID-RELATED"/>
    <property type="match status" value="1"/>
</dbReference>
<dbReference type="STRING" id="471852.Tcur_0266"/>
<accession>D1A1E8</accession>
<dbReference type="EMBL" id="CP001738">
    <property type="protein sequence ID" value="ACY95870.1"/>
    <property type="molecule type" value="Genomic_DNA"/>
</dbReference>
<dbReference type="KEGG" id="tcu:Tcur_0266"/>
<dbReference type="eggNOG" id="ENOG5034C7S">
    <property type="taxonomic scope" value="Bacteria"/>
</dbReference>
<sequence length="93" mass="10525">MLNPDKHWTDYAICRGADPELFYPINYTVPVMAEQVEAAKAICGNCPVKAECLDWALRAGEPDGIWGGTTPEERRYIRREMRRGERTGRIVAA</sequence>
<dbReference type="GO" id="GO:0051539">
    <property type="term" value="F:4 iron, 4 sulfur cluster binding"/>
    <property type="evidence" value="ECO:0007669"/>
    <property type="project" value="UniProtKB-UniRule"/>
</dbReference>
<evidence type="ECO:0000256" key="5">
    <source>
        <dbReference type="ARBA" id="ARBA00023004"/>
    </source>
</evidence>
<evidence type="ECO:0000256" key="11">
    <source>
        <dbReference type="HAMAP-Rule" id="MF_01479"/>
    </source>
</evidence>
<comment type="similarity">
    <text evidence="2 11">Belongs to the WhiB family.</text>
</comment>
<feature type="binding site" evidence="11">
    <location>
        <position position="46"/>
    </location>
    <ligand>
        <name>[4Fe-4S] cluster</name>
        <dbReference type="ChEBI" id="CHEBI:49883"/>
    </ligand>
</feature>
<evidence type="ECO:0000313" key="14">
    <source>
        <dbReference type="Proteomes" id="UP000001918"/>
    </source>
</evidence>
<dbReference type="Proteomes" id="UP000001918">
    <property type="component" value="Chromosome"/>
</dbReference>
<feature type="binding site" evidence="11">
    <location>
        <position position="14"/>
    </location>
    <ligand>
        <name>[4Fe-4S] cluster</name>
        <dbReference type="ChEBI" id="CHEBI:49883"/>
    </ligand>
</feature>
<dbReference type="AlphaFoldDB" id="D1A1E8"/>
<dbReference type="HAMAP" id="MF_01479">
    <property type="entry name" value="WhiB"/>
    <property type="match status" value="1"/>
</dbReference>
<feature type="binding site" evidence="11">
    <location>
        <position position="43"/>
    </location>
    <ligand>
        <name>[4Fe-4S] cluster</name>
        <dbReference type="ChEBI" id="CHEBI:49883"/>
    </ligand>
</feature>
<keyword evidence="7 11" id="KW-0805">Transcription regulation</keyword>
<keyword evidence="14" id="KW-1185">Reference proteome</keyword>
<dbReference type="GO" id="GO:0045892">
    <property type="term" value="P:negative regulation of DNA-templated transcription"/>
    <property type="evidence" value="ECO:0007669"/>
    <property type="project" value="TreeGrafter"/>
</dbReference>
<dbReference type="InterPro" id="IPR003482">
    <property type="entry name" value="Whib"/>
</dbReference>
<keyword evidence="4 11" id="KW-0479">Metal-binding</keyword>
<dbReference type="InterPro" id="IPR034768">
    <property type="entry name" value="4FE4S_WBL"/>
</dbReference>
<comment type="PTM">
    <text evidence="11">Upon Fe-S cluster removal intramolecular disulfide bonds are formed.</text>
</comment>
<comment type="cofactor">
    <cofactor evidence="11">
        <name>[4Fe-4S] cluster</name>
        <dbReference type="ChEBI" id="CHEBI:49883"/>
    </cofactor>
    <text evidence="11">Binds 1 [4Fe-4S] cluster per subunit. Following nitrosylation of the [4Fe-4S] cluster binds 1 [4Fe-8(NO)] cluster per subunit.</text>
</comment>
<comment type="PTM">
    <text evidence="11">The Fe-S cluster can be nitrosylated by nitric oxide (NO).</text>
</comment>
<evidence type="ECO:0000256" key="2">
    <source>
        <dbReference type="ARBA" id="ARBA00006597"/>
    </source>
</evidence>
<keyword evidence="5 11" id="KW-0408">Iron</keyword>
<dbReference type="GO" id="GO:0047134">
    <property type="term" value="F:protein-disulfide reductase [NAD(P)H] activity"/>
    <property type="evidence" value="ECO:0007669"/>
    <property type="project" value="TreeGrafter"/>
</dbReference>
<evidence type="ECO:0000256" key="6">
    <source>
        <dbReference type="ARBA" id="ARBA00023014"/>
    </source>
</evidence>
<evidence type="ECO:0000256" key="3">
    <source>
        <dbReference type="ARBA" id="ARBA00022485"/>
    </source>
</evidence>
<dbReference type="PROSITE" id="PS51674">
    <property type="entry name" value="4FE4S_WBL"/>
    <property type="match status" value="1"/>
</dbReference>
<evidence type="ECO:0000313" key="13">
    <source>
        <dbReference type="EMBL" id="ACY95870.1"/>
    </source>
</evidence>
<keyword evidence="11" id="KW-0963">Cytoplasm</keyword>
<dbReference type="OrthoDB" id="8104048at2"/>
<dbReference type="RefSeq" id="WP_012850654.1">
    <property type="nucleotide sequence ID" value="NC_013510.1"/>
</dbReference>
<evidence type="ECO:0000256" key="1">
    <source>
        <dbReference type="ARBA" id="ARBA00004496"/>
    </source>
</evidence>
<dbReference type="GO" id="GO:0003677">
    <property type="term" value="F:DNA binding"/>
    <property type="evidence" value="ECO:0007669"/>
    <property type="project" value="UniProtKB-UniRule"/>
</dbReference>
<dbReference type="Pfam" id="PF02467">
    <property type="entry name" value="Whib"/>
    <property type="match status" value="1"/>
</dbReference>
<keyword evidence="3 11" id="KW-0004">4Fe-4S</keyword>
<organism evidence="13 14">
    <name type="scientific">Thermomonospora curvata (strain ATCC 19995 / DSM 43183 / JCM 3096 / KCTC 9072 / NBRC 15933 / NCIMB 10081 / Henssen B9)</name>
    <dbReference type="NCBI Taxonomy" id="471852"/>
    <lineage>
        <taxon>Bacteria</taxon>
        <taxon>Bacillati</taxon>
        <taxon>Actinomycetota</taxon>
        <taxon>Actinomycetes</taxon>
        <taxon>Streptosporangiales</taxon>
        <taxon>Thermomonosporaceae</taxon>
        <taxon>Thermomonospora</taxon>
    </lineage>
</organism>
<evidence type="ECO:0000256" key="9">
    <source>
        <dbReference type="ARBA" id="ARBA00023157"/>
    </source>
</evidence>
<reference evidence="13 14" key="1">
    <citation type="journal article" date="2011" name="Stand. Genomic Sci.">
        <title>Complete genome sequence of Thermomonospora curvata type strain (B9).</title>
        <authorList>
            <person name="Chertkov O."/>
            <person name="Sikorski J."/>
            <person name="Nolan M."/>
            <person name="Lapidus A."/>
            <person name="Lucas S."/>
            <person name="Del Rio T.G."/>
            <person name="Tice H."/>
            <person name="Cheng J.F."/>
            <person name="Goodwin L."/>
            <person name="Pitluck S."/>
            <person name="Liolios K."/>
            <person name="Ivanova N."/>
            <person name="Mavromatis K."/>
            <person name="Mikhailova N."/>
            <person name="Ovchinnikova G."/>
            <person name="Pati A."/>
            <person name="Chen A."/>
            <person name="Palaniappan K."/>
            <person name="Djao O.D."/>
            <person name="Land M."/>
            <person name="Hauser L."/>
            <person name="Chang Y.J."/>
            <person name="Jeffries C.D."/>
            <person name="Brettin T."/>
            <person name="Han C."/>
            <person name="Detter J.C."/>
            <person name="Rohde M."/>
            <person name="Goker M."/>
            <person name="Woyke T."/>
            <person name="Bristow J."/>
            <person name="Eisen J.A."/>
            <person name="Markowitz V."/>
            <person name="Hugenholtz P."/>
            <person name="Klenk H.P."/>
            <person name="Kyrpides N.C."/>
        </authorList>
    </citation>
    <scope>NUCLEOTIDE SEQUENCE [LARGE SCALE GENOMIC DNA]</scope>
    <source>
        <strain evidence="14">ATCC 19995 / DSM 43183 / JCM 3096 / KCTC 9072 / NBRC 15933 / NCIMB 10081 / Henssen B9</strain>
    </source>
</reference>
<evidence type="ECO:0000256" key="4">
    <source>
        <dbReference type="ARBA" id="ARBA00022723"/>
    </source>
</evidence>
<dbReference type="GO" id="GO:0035731">
    <property type="term" value="F:dinitrosyl-iron complex binding"/>
    <property type="evidence" value="ECO:0007669"/>
    <property type="project" value="UniProtKB-UniRule"/>
</dbReference>
<evidence type="ECO:0000256" key="10">
    <source>
        <dbReference type="ARBA" id="ARBA00023163"/>
    </source>
</evidence>
<dbReference type="GO" id="GO:0005737">
    <property type="term" value="C:cytoplasm"/>
    <property type="evidence" value="ECO:0007669"/>
    <property type="project" value="UniProtKB-SubCell"/>
</dbReference>
<evidence type="ECO:0000259" key="12">
    <source>
        <dbReference type="PROSITE" id="PS51674"/>
    </source>
</evidence>
<evidence type="ECO:0000256" key="8">
    <source>
        <dbReference type="ARBA" id="ARBA00023125"/>
    </source>
</evidence>
<keyword evidence="6 11" id="KW-0411">Iron-sulfur</keyword>